<feature type="domain" description="Phasin" evidence="1">
    <location>
        <begin position="3"/>
        <end position="95"/>
    </location>
</feature>
<name>A0A3N5XWQ5_9ALTE</name>
<reference evidence="2 3" key="1">
    <citation type="submission" date="2018-11" db="EMBL/GenBank/DDBJ databases">
        <authorList>
            <person name="Ye M.-Q."/>
            <person name="Du Z.-J."/>
        </authorList>
    </citation>
    <scope>NUCLEOTIDE SEQUENCE [LARGE SCALE GENOMIC DNA]</scope>
    <source>
        <strain evidence="2 3">U0105</strain>
    </source>
</reference>
<protein>
    <submittedName>
        <fullName evidence="2">Phasin family protein</fullName>
    </submittedName>
</protein>
<evidence type="ECO:0000313" key="2">
    <source>
        <dbReference type="EMBL" id="RPJ64850.1"/>
    </source>
</evidence>
<dbReference type="RefSeq" id="WP_124029372.1">
    <property type="nucleotide sequence ID" value="NZ_JBHRSN010000012.1"/>
</dbReference>
<dbReference type="Proteomes" id="UP000275281">
    <property type="component" value="Unassembled WGS sequence"/>
</dbReference>
<proteinExistence type="predicted"/>
<dbReference type="OrthoDB" id="5703736at2"/>
<dbReference type="NCBIfam" id="TIGR01841">
    <property type="entry name" value="phasin"/>
    <property type="match status" value="1"/>
</dbReference>
<gene>
    <name evidence="2" type="ORF">DRW07_18170</name>
</gene>
<sequence>MIDQMNEQLQASMKPVAELATLNMKALQDLATQQNTLFTTLLNDGVEFVQSASGQKDVMGLMDMQKSYVEGLQSTVTSAAQDAYAVISETQKSAGVIFKGMSEEVSEKFASMNK</sequence>
<dbReference type="AlphaFoldDB" id="A0A3N5XWQ5"/>
<evidence type="ECO:0000259" key="1">
    <source>
        <dbReference type="Pfam" id="PF09361"/>
    </source>
</evidence>
<dbReference type="InterPro" id="IPR018968">
    <property type="entry name" value="Phasin"/>
</dbReference>
<dbReference type="Pfam" id="PF09361">
    <property type="entry name" value="Phasin_2"/>
    <property type="match status" value="1"/>
</dbReference>
<dbReference type="EMBL" id="RPOK01000007">
    <property type="protein sequence ID" value="RPJ64850.1"/>
    <property type="molecule type" value="Genomic_DNA"/>
</dbReference>
<dbReference type="InterPro" id="IPR010127">
    <property type="entry name" value="Phasin_subfam-1"/>
</dbReference>
<organism evidence="2 3">
    <name type="scientific">Alteromonas sediminis</name>
    <dbReference type="NCBI Taxonomy" id="2259342"/>
    <lineage>
        <taxon>Bacteria</taxon>
        <taxon>Pseudomonadati</taxon>
        <taxon>Pseudomonadota</taxon>
        <taxon>Gammaproteobacteria</taxon>
        <taxon>Alteromonadales</taxon>
        <taxon>Alteromonadaceae</taxon>
        <taxon>Alteromonas/Salinimonas group</taxon>
        <taxon>Alteromonas</taxon>
    </lineage>
</organism>
<evidence type="ECO:0000313" key="3">
    <source>
        <dbReference type="Proteomes" id="UP000275281"/>
    </source>
</evidence>
<comment type="caution">
    <text evidence="2">The sequence shown here is derived from an EMBL/GenBank/DDBJ whole genome shotgun (WGS) entry which is preliminary data.</text>
</comment>
<keyword evidence="3" id="KW-1185">Reference proteome</keyword>
<accession>A0A3N5XWQ5</accession>